<keyword evidence="2" id="KW-1185">Reference proteome</keyword>
<proteinExistence type="predicted"/>
<protein>
    <submittedName>
        <fullName evidence="1">Uncharacterized protein</fullName>
    </submittedName>
</protein>
<accession>A0AAV4PD50</accession>
<organism evidence="1 2">
    <name type="scientific">Caerostris extrusa</name>
    <name type="common">Bark spider</name>
    <name type="synonym">Caerostris bankana</name>
    <dbReference type="NCBI Taxonomy" id="172846"/>
    <lineage>
        <taxon>Eukaryota</taxon>
        <taxon>Metazoa</taxon>
        <taxon>Ecdysozoa</taxon>
        <taxon>Arthropoda</taxon>
        <taxon>Chelicerata</taxon>
        <taxon>Arachnida</taxon>
        <taxon>Araneae</taxon>
        <taxon>Araneomorphae</taxon>
        <taxon>Entelegynae</taxon>
        <taxon>Araneoidea</taxon>
        <taxon>Araneidae</taxon>
        <taxon>Caerostris</taxon>
    </lineage>
</organism>
<dbReference type="Proteomes" id="UP001054945">
    <property type="component" value="Unassembled WGS sequence"/>
</dbReference>
<dbReference type="AlphaFoldDB" id="A0AAV4PD50"/>
<evidence type="ECO:0000313" key="2">
    <source>
        <dbReference type="Proteomes" id="UP001054945"/>
    </source>
</evidence>
<evidence type="ECO:0000313" key="1">
    <source>
        <dbReference type="EMBL" id="GIX93933.1"/>
    </source>
</evidence>
<name>A0AAV4PD50_CAEEX</name>
<comment type="caution">
    <text evidence="1">The sequence shown here is derived from an EMBL/GenBank/DDBJ whole genome shotgun (WGS) entry which is preliminary data.</text>
</comment>
<sequence length="82" mass="9748">MVLWFVYIWYSQIEAIVIAYGNWEYLDLIPIVRDINDHELSNYLNERNDNFRLTRITALPLCVISKPEENQKFSFHPIGNSS</sequence>
<reference evidence="1 2" key="1">
    <citation type="submission" date="2021-06" db="EMBL/GenBank/DDBJ databases">
        <title>Caerostris extrusa draft genome.</title>
        <authorList>
            <person name="Kono N."/>
            <person name="Arakawa K."/>
        </authorList>
    </citation>
    <scope>NUCLEOTIDE SEQUENCE [LARGE SCALE GENOMIC DNA]</scope>
</reference>
<gene>
    <name evidence="1" type="ORF">CEXT_382991</name>
</gene>
<dbReference type="EMBL" id="BPLR01004313">
    <property type="protein sequence ID" value="GIX93933.1"/>
    <property type="molecule type" value="Genomic_DNA"/>
</dbReference>